<dbReference type="Proteomes" id="UP000800094">
    <property type="component" value="Unassembled WGS sequence"/>
</dbReference>
<dbReference type="Pfam" id="PF17784">
    <property type="entry name" value="Sulfotransfer_4"/>
    <property type="match status" value="1"/>
</dbReference>
<dbReference type="EMBL" id="ML987216">
    <property type="protein sequence ID" value="KAF2240617.1"/>
    <property type="molecule type" value="Genomic_DNA"/>
</dbReference>
<dbReference type="PANTHER" id="PTHR36978">
    <property type="entry name" value="P-LOOP CONTAINING NUCLEOTIDE TRIPHOSPHATE HYDROLASE"/>
    <property type="match status" value="1"/>
</dbReference>
<dbReference type="AlphaFoldDB" id="A0A6A6HRJ2"/>
<gene>
    <name evidence="1" type="ORF">BU26DRAFT_497571</name>
</gene>
<dbReference type="InterPro" id="IPR027417">
    <property type="entry name" value="P-loop_NTPase"/>
</dbReference>
<dbReference type="Gene3D" id="3.40.50.300">
    <property type="entry name" value="P-loop containing nucleotide triphosphate hydrolases"/>
    <property type="match status" value="1"/>
</dbReference>
<dbReference type="GeneID" id="54579625"/>
<dbReference type="PANTHER" id="PTHR36978:SF4">
    <property type="entry name" value="P-LOOP CONTAINING NUCLEOSIDE TRIPHOSPHATE HYDROLASE PROTEIN"/>
    <property type="match status" value="1"/>
</dbReference>
<keyword evidence="2" id="KW-1185">Reference proteome</keyword>
<name>A0A6A6HRJ2_9PLEO</name>
<reference evidence="1" key="1">
    <citation type="journal article" date="2020" name="Stud. Mycol.">
        <title>101 Dothideomycetes genomes: a test case for predicting lifestyles and emergence of pathogens.</title>
        <authorList>
            <person name="Haridas S."/>
            <person name="Albert R."/>
            <person name="Binder M."/>
            <person name="Bloem J."/>
            <person name="Labutti K."/>
            <person name="Salamov A."/>
            <person name="Andreopoulos B."/>
            <person name="Baker S."/>
            <person name="Barry K."/>
            <person name="Bills G."/>
            <person name="Bluhm B."/>
            <person name="Cannon C."/>
            <person name="Castanera R."/>
            <person name="Culley D."/>
            <person name="Daum C."/>
            <person name="Ezra D."/>
            <person name="Gonzalez J."/>
            <person name="Henrissat B."/>
            <person name="Kuo A."/>
            <person name="Liang C."/>
            <person name="Lipzen A."/>
            <person name="Lutzoni F."/>
            <person name="Magnuson J."/>
            <person name="Mondo S."/>
            <person name="Nolan M."/>
            <person name="Ohm R."/>
            <person name="Pangilinan J."/>
            <person name="Park H.-J."/>
            <person name="Ramirez L."/>
            <person name="Alfaro M."/>
            <person name="Sun H."/>
            <person name="Tritt A."/>
            <person name="Yoshinaga Y."/>
            <person name="Zwiers L.-H."/>
            <person name="Turgeon B."/>
            <person name="Goodwin S."/>
            <person name="Spatafora J."/>
            <person name="Crous P."/>
            <person name="Grigoriev I."/>
        </authorList>
    </citation>
    <scope>NUCLEOTIDE SEQUENCE</scope>
    <source>
        <strain evidence="1">CBS 122368</strain>
    </source>
</reference>
<proteinExistence type="predicted"/>
<dbReference type="RefSeq" id="XP_033675621.1">
    <property type="nucleotide sequence ID" value="XM_033826295.1"/>
</dbReference>
<dbReference type="InterPro" id="IPR040632">
    <property type="entry name" value="Sulfotransfer_4"/>
</dbReference>
<dbReference type="SUPFAM" id="SSF52540">
    <property type="entry name" value="P-loop containing nucleoside triphosphate hydrolases"/>
    <property type="match status" value="1"/>
</dbReference>
<organism evidence="1 2">
    <name type="scientific">Trematosphaeria pertusa</name>
    <dbReference type="NCBI Taxonomy" id="390896"/>
    <lineage>
        <taxon>Eukaryota</taxon>
        <taxon>Fungi</taxon>
        <taxon>Dikarya</taxon>
        <taxon>Ascomycota</taxon>
        <taxon>Pezizomycotina</taxon>
        <taxon>Dothideomycetes</taxon>
        <taxon>Pleosporomycetidae</taxon>
        <taxon>Pleosporales</taxon>
        <taxon>Massarineae</taxon>
        <taxon>Trematosphaeriaceae</taxon>
        <taxon>Trematosphaeria</taxon>
    </lineage>
</organism>
<sequence>MSKSTRKVPVEVLHLSMPRTGSVSMMAAYNILGLTTYHGFDYIARPHDHIEWEKAIDAKFFGKGKKFTREDFDREDFLGTFQVLSDFPVQGFAEEFLEMYPEAKVVLVERDMDKWYHSFDTQVIPALYTWKTQTLINFLEPYFMKAHPATTMMKLQYSLFNCHDQASFSANTRETYRRHYDMVKSKVPKERLLVYELGSGWEPLCKFLGKPIPDEPFPFKNESKEFEIWMRKIQTKVLLSGIREAARFMVIPAGIALAAWGLQKSGWLA</sequence>
<dbReference type="OrthoDB" id="408152at2759"/>
<evidence type="ECO:0000313" key="2">
    <source>
        <dbReference type="Proteomes" id="UP000800094"/>
    </source>
</evidence>
<accession>A0A6A6HRJ2</accession>
<protein>
    <recommendedName>
        <fullName evidence="3">P-loop containing nucleoside triphosphate hydrolase protein</fullName>
    </recommendedName>
</protein>
<evidence type="ECO:0008006" key="3">
    <source>
        <dbReference type="Google" id="ProtNLM"/>
    </source>
</evidence>
<evidence type="ECO:0000313" key="1">
    <source>
        <dbReference type="EMBL" id="KAF2240617.1"/>
    </source>
</evidence>